<protein>
    <recommendedName>
        <fullName evidence="1">Mediator of RNA polymerase II transcription subunit 17</fullName>
    </recommendedName>
    <alternativeName>
        <fullName evidence="1">Mediator complex subunit 17</fullName>
    </alternativeName>
</protein>
<feature type="region of interest" description="Disordered" evidence="2">
    <location>
        <begin position="47"/>
        <end position="79"/>
    </location>
</feature>
<accession>A0A9N8K7F9</accession>
<comment type="function">
    <text evidence="1">Component of the Mediator complex, a coactivator involved in the regulated transcription of nearly all RNA polymerase II-dependent genes. Mediator functions as a bridge to convey information from gene-specific regulatory proteins to the basal RNA polymerase II transcription machinery. Mediator is recruited to promoters by direct interactions with regulatory proteins and serves as a scaffold for the assembly of a functional preinitiation complex with RNA polymerase II and the general transcription factors.</text>
</comment>
<dbReference type="GO" id="GO:0016592">
    <property type="term" value="C:mediator complex"/>
    <property type="evidence" value="ECO:0007669"/>
    <property type="project" value="InterPro"/>
</dbReference>
<sequence length="107" mass="12229">MADITLPSSLLQPRDDSEADTLLSILGRIHDERGHFRHITEQGLQAEIAANDNDEESSETDDDDDGAEPDGPEEKDRREQLWTARAEMRQHVECVLWRVLIVTKTNY</sequence>
<feature type="compositionally biased region" description="Acidic residues" evidence="2">
    <location>
        <begin position="52"/>
        <end position="71"/>
    </location>
</feature>
<name>A0A9N8K7F9_9PEZI</name>
<evidence type="ECO:0000256" key="1">
    <source>
        <dbReference type="RuleBase" id="RU364140"/>
    </source>
</evidence>
<dbReference type="OrthoDB" id="5319830at2759"/>
<reference evidence="3" key="1">
    <citation type="submission" date="2020-06" db="EMBL/GenBank/DDBJ databases">
        <authorList>
            <person name="Onetto C."/>
        </authorList>
    </citation>
    <scope>NUCLEOTIDE SEQUENCE</scope>
</reference>
<dbReference type="GO" id="GO:0006357">
    <property type="term" value="P:regulation of transcription by RNA polymerase II"/>
    <property type="evidence" value="ECO:0007669"/>
    <property type="project" value="InterPro"/>
</dbReference>
<dbReference type="AlphaFoldDB" id="A0A9N8K7F9"/>
<comment type="caution">
    <text evidence="3">The sequence shown here is derived from an EMBL/GenBank/DDBJ whole genome shotgun (WGS) entry which is preliminary data.</text>
</comment>
<keyword evidence="4" id="KW-1185">Reference proteome</keyword>
<dbReference type="InterPro" id="IPR019313">
    <property type="entry name" value="Mediator_Med17"/>
</dbReference>
<evidence type="ECO:0000313" key="3">
    <source>
        <dbReference type="EMBL" id="CAD0097965.1"/>
    </source>
</evidence>
<comment type="subcellular location">
    <subcellularLocation>
        <location evidence="1">Nucleus</location>
    </subcellularLocation>
</comment>
<dbReference type="Proteomes" id="UP000714618">
    <property type="component" value="Unassembled WGS sequence"/>
</dbReference>
<keyword evidence="1" id="KW-0010">Activator</keyword>
<comment type="subunit">
    <text evidence="1">Component of the Mediator complex.</text>
</comment>
<keyword evidence="1" id="KW-0804">Transcription</keyword>
<comment type="similarity">
    <text evidence="1">Belongs to the Mediator complex subunit 17 family.</text>
</comment>
<evidence type="ECO:0000256" key="2">
    <source>
        <dbReference type="SAM" id="MobiDB-lite"/>
    </source>
</evidence>
<evidence type="ECO:0000313" key="4">
    <source>
        <dbReference type="Proteomes" id="UP000714618"/>
    </source>
</evidence>
<dbReference type="GO" id="GO:0003712">
    <property type="term" value="F:transcription coregulator activity"/>
    <property type="evidence" value="ECO:0007669"/>
    <property type="project" value="InterPro"/>
</dbReference>
<gene>
    <name evidence="1" type="primary">MED17</name>
    <name evidence="3" type="ORF">AWRI4233_LOCUS6789</name>
</gene>
<keyword evidence="1" id="KW-0805">Transcription regulation</keyword>
<keyword evidence="1" id="KW-0539">Nucleus</keyword>
<proteinExistence type="inferred from homology"/>
<dbReference type="Pfam" id="PF10156">
    <property type="entry name" value="Med17"/>
    <property type="match status" value="1"/>
</dbReference>
<dbReference type="EMBL" id="CAIJEO010000008">
    <property type="protein sequence ID" value="CAD0097965.1"/>
    <property type="molecule type" value="Genomic_DNA"/>
</dbReference>
<organism evidence="3 4">
    <name type="scientific">Aureobasidium mustum</name>
    <dbReference type="NCBI Taxonomy" id="2773714"/>
    <lineage>
        <taxon>Eukaryota</taxon>
        <taxon>Fungi</taxon>
        <taxon>Dikarya</taxon>
        <taxon>Ascomycota</taxon>
        <taxon>Pezizomycotina</taxon>
        <taxon>Dothideomycetes</taxon>
        <taxon>Dothideomycetidae</taxon>
        <taxon>Dothideales</taxon>
        <taxon>Saccotheciaceae</taxon>
        <taxon>Aureobasidium</taxon>
    </lineage>
</organism>